<feature type="transmembrane region" description="Helical" evidence="1">
    <location>
        <begin position="399"/>
        <end position="417"/>
    </location>
</feature>
<dbReference type="EMBL" id="CAJJDN010000149">
    <property type="protein sequence ID" value="CAD8124169.1"/>
    <property type="molecule type" value="Genomic_DNA"/>
</dbReference>
<dbReference type="OrthoDB" id="308627at2759"/>
<feature type="chain" id="PRO_5035730865" description="Transmembrane protein" evidence="2">
    <location>
        <begin position="16"/>
        <end position="472"/>
    </location>
</feature>
<evidence type="ECO:0000313" key="4">
    <source>
        <dbReference type="Proteomes" id="UP000692954"/>
    </source>
</evidence>
<evidence type="ECO:0000313" key="3">
    <source>
        <dbReference type="EMBL" id="CAD8124169.1"/>
    </source>
</evidence>
<dbReference type="Proteomes" id="UP000692954">
    <property type="component" value="Unassembled WGS sequence"/>
</dbReference>
<proteinExistence type="predicted"/>
<protein>
    <recommendedName>
        <fullName evidence="5">Transmembrane protein</fullName>
    </recommendedName>
</protein>
<feature type="signal peptide" evidence="2">
    <location>
        <begin position="1"/>
        <end position="15"/>
    </location>
</feature>
<keyword evidence="1" id="KW-0812">Transmembrane</keyword>
<evidence type="ECO:0000256" key="1">
    <source>
        <dbReference type="SAM" id="Phobius"/>
    </source>
</evidence>
<dbReference type="AlphaFoldDB" id="A0A8S1RAT6"/>
<accession>A0A8S1RAT6</accession>
<evidence type="ECO:0000256" key="2">
    <source>
        <dbReference type="SAM" id="SignalP"/>
    </source>
</evidence>
<sequence>MQMFLIAKLLIAVYAVNYDEYHNSLKVNKAKRNISFLQQEYFGIRVLSNEIEGLQQLQPITYQESRAEFYFQEQINGSFIGLKNKDFTIFALHKNCTLEFILYKSSSRFEDFKPNCIQLLIDRDQDYLAIIYPDSMIIYRIEQNNFFELKYNFTGIILDIRIIQMYILISKSFEGFDLLNFQGVLILSNFMAKKNILQASIQTNRLLLLFDGGLIIFNSIQVPKISNKIILQECVRFINSHQILIIQTRTKIYEYFWKNLQVNQEISINSEISSISIYQQYLQFISDGYLYHKIIGIDKNDYDLNLINMSKYQTNCTQIIGYQQNNKLILQQDQSFQVVFWHFLPAFIIFKTEESGIFTCKVELYQKSFANPKSSIEVNEIKIYIEVNSYFYDFVAENYIYFSIFLLVSLLSLVFFLRRSNLKIYSNRQRDQVGNLNGEKSQIGINDISINTQVYAEEIKLNEQTQLTENQI</sequence>
<keyword evidence="1" id="KW-0472">Membrane</keyword>
<evidence type="ECO:0008006" key="5">
    <source>
        <dbReference type="Google" id="ProtNLM"/>
    </source>
</evidence>
<gene>
    <name evidence="3" type="ORF">PSON_ATCC_30995.1.T1490114</name>
</gene>
<keyword evidence="1" id="KW-1133">Transmembrane helix</keyword>
<name>A0A8S1RAT6_9CILI</name>
<comment type="caution">
    <text evidence="3">The sequence shown here is derived from an EMBL/GenBank/DDBJ whole genome shotgun (WGS) entry which is preliminary data.</text>
</comment>
<keyword evidence="4" id="KW-1185">Reference proteome</keyword>
<organism evidence="3 4">
    <name type="scientific">Paramecium sonneborni</name>
    <dbReference type="NCBI Taxonomy" id="65129"/>
    <lineage>
        <taxon>Eukaryota</taxon>
        <taxon>Sar</taxon>
        <taxon>Alveolata</taxon>
        <taxon>Ciliophora</taxon>
        <taxon>Intramacronucleata</taxon>
        <taxon>Oligohymenophorea</taxon>
        <taxon>Peniculida</taxon>
        <taxon>Parameciidae</taxon>
        <taxon>Paramecium</taxon>
    </lineage>
</organism>
<reference evidence="3" key="1">
    <citation type="submission" date="2021-01" db="EMBL/GenBank/DDBJ databases">
        <authorList>
            <consortium name="Genoscope - CEA"/>
            <person name="William W."/>
        </authorList>
    </citation>
    <scope>NUCLEOTIDE SEQUENCE</scope>
</reference>
<keyword evidence="2" id="KW-0732">Signal</keyword>